<evidence type="ECO:0000256" key="5">
    <source>
        <dbReference type="PROSITE-ProRule" id="PRU01248"/>
    </source>
</evidence>
<dbReference type="CDD" id="cd01189">
    <property type="entry name" value="INT_ICEBs1_C_like"/>
    <property type="match status" value="1"/>
</dbReference>
<comment type="caution">
    <text evidence="9">The sequence shown here is derived from an EMBL/GenBank/DDBJ whole genome shotgun (WGS) entry which is preliminary data.</text>
</comment>
<evidence type="ECO:0000313" key="9">
    <source>
        <dbReference type="EMBL" id="MDC0740979.1"/>
    </source>
</evidence>
<dbReference type="PANTHER" id="PTHR30629:SF2">
    <property type="entry name" value="PROPHAGE INTEGRASE INTS-RELATED"/>
    <property type="match status" value="1"/>
</dbReference>
<sequence>MTVRKATRRGQTRLVIDIMFTKPDGTPGRYRKDAQVQTMAAARAEERRLLSLIAQHGEPIEPAETTAAPAATKVQQAPKPANDPTPPSPVGVVEPNSPSEKTFADVAAEYTATFMITDLKPTSRRGYTSVLECTLLPRFGEDPISKVDGAAASALDVELSKRQRARATRNNIQIVLRSVLQFAVKRKYLADLPANLPRLKPVEQTLLEIPSDDQVKKLLDTANELHRRAFALMAFAGLRPNELRALRRKDVKLRREEGAAVGGFLSIREGRSYGEVHTPKTGQREIPIAPQLAPLLAPVEEGPRDGHVAVNKQGAPWGQFGLDRAFKRVGKRIGLEEWSVYCLRHYAITLWLRAGIPVHVVQRMAGHKHLSTTQRYVHHLKQDLDEAARRLGSLQKGSW</sequence>
<keyword evidence="4" id="KW-0233">DNA recombination</keyword>
<accession>A0ABT5EHK9</accession>
<dbReference type="PROSITE" id="PS51900">
    <property type="entry name" value="CB"/>
    <property type="match status" value="1"/>
</dbReference>
<feature type="domain" description="Tyr recombinase" evidence="7">
    <location>
        <begin position="205"/>
        <end position="389"/>
    </location>
</feature>
<evidence type="ECO:0000259" key="7">
    <source>
        <dbReference type="PROSITE" id="PS51898"/>
    </source>
</evidence>
<comment type="similarity">
    <text evidence="1">Belongs to the 'phage' integrase family.</text>
</comment>
<evidence type="ECO:0000259" key="8">
    <source>
        <dbReference type="PROSITE" id="PS51900"/>
    </source>
</evidence>
<evidence type="ECO:0000256" key="3">
    <source>
        <dbReference type="ARBA" id="ARBA00023125"/>
    </source>
</evidence>
<evidence type="ECO:0000256" key="4">
    <source>
        <dbReference type="ARBA" id="ARBA00023172"/>
    </source>
</evidence>
<name>A0ABT5EHK9_9BACT</name>
<dbReference type="PROSITE" id="PS51898">
    <property type="entry name" value="TYR_RECOMBINASE"/>
    <property type="match status" value="1"/>
</dbReference>
<dbReference type="RefSeq" id="WP_271916192.1">
    <property type="nucleotide sequence ID" value="NZ_JAQNDO010000001.1"/>
</dbReference>
<gene>
    <name evidence="9" type="ORF">POL67_06445</name>
</gene>
<dbReference type="Gene3D" id="1.10.443.10">
    <property type="entry name" value="Intergrase catalytic core"/>
    <property type="match status" value="1"/>
</dbReference>
<dbReference type="EMBL" id="JAQNDO010000001">
    <property type="protein sequence ID" value="MDC0740979.1"/>
    <property type="molecule type" value="Genomic_DNA"/>
</dbReference>
<protein>
    <submittedName>
        <fullName evidence="9">Tyrosine-type recombinase/integrase</fullName>
    </submittedName>
</protein>
<dbReference type="InterPro" id="IPR013762">
    <property type="entry name" value="Integrase-like_cat_sf"/>
</dbReference>
<dbReference type="InterPro" id="IPR002104">
    <property type="entry name" value="Integrase_catalytic"/>
</dbReference>
<dbReference type="Proteomes" id="UP001221411">
    <property type="component" value="Unassembled WGS sequence"/>
</dbReference>
<proteinExistence type="inferred from homology"/>
<keyword evidence="10" id="KW-1185">Reference proteome</keyword>
<evidence type="ECO:0000256" key="6">
    <source>
        <dbReference type="SAM" id="MobiDB-lite"/>
    </source>
</evidence>
<dbReference type="InterPro" id="IPR050808">
    <property type="entry name" value="Phage_Integrase"/>
</dbReference>
<dbReference type="InterPro" id="IPR004107">
    <property type="entry name" value="Integrase_SAM-like_N"/>
</dbReference>
<dbReference type="SUPFAM" id="SSF56349">
    <property type="entry name" value="DNA breaking-rejoining enzymes"/>
    <property type="match status" value="1"/>
</dbReference>
<evidence type="ECO:0000313" key="10">
    <source>
        <dbReference type="Proteomes" id="UP001221411"/>
    </source>
</evidence>
<reference evidence="9 10" key="1">
    <citation type="submission" date="2022-11" db="EMBL/GenBank/DDBJ databases">
        <title>Minimal conservation of predation-associated metabolite biosynthetic gene clusters underscores biosynthetic potential of Myxococcota including descriptions for ten novel species: Archangium lansinium sp. nov., Myxococcus landrumus sp. nov., Nannocystis bai.</title>
        <authorList>
            <person name="Ahearne A."/>
            <person name="Stevens C."/>
            <person name="Dowd S."/>
        </authorList>
    </citation>
    <scope>NUCLEOTIDE SEQUENCE [LARGE SCALE GENOMIC DNA]</scope>
    <source>
        <strain evidence="9 10">RJM3</strain>
    </source>
</reference>
<organism evidence="9 10">
    <name type="scientific">Polyangium mundeleinium</name>
    <dbReference type="NCBI Taxonomy" id="2995306"/>
    <lineage>
        <taxon>Bacteria</taxon>
        <taxon>Pseudomonadati</taxon>
        <taxon>Myxococcota</taxon>
        <taxon>Polyangia</taxon>
        <taxon>Polyangiales</taxon>
        <taxon>Polyangiaceae</taxon>
        <taxon>Polyangium</taxon>
    </lineage>
</organism>
<dbReference type="Pfam" id="PF14659">
    <property type="entry name" value="Phage_int_SAM_3"/>
    <property type="match status" value="1"/>
</dbReference>
<dbReference type="InterPro" id="IPR010998">
    <property type="entry name" value="Integrase_recombinase_N"/>
</dbReference>
<dbReference type="InterPro" id="IPR044068">
    <property type="entry name" value="CB"/>
</dbReference>
<dbReference type="PANTHER" id="PTHR30629">
    <property type="entry name" value="PROPHAGE INTEGRASE"/>
    <property type="match status" value="1"/>
</dbReference>
<dbReference type="Gene3D" id="1.10.150.130">
    <property type="match status" value="1"/>
</dbReference>
<evidence type="ECO:0000256" key="1">
    <source>
        <dbReference type="ARBA" id="ARBA00008857"/>
    </source>
</evidence>
<dbReference type="InterPro" id="IPR011010">
    <property type="entry name" value="DNA_brk_join_enz"/>
</dbReference>
<dbReference type="Pfam" id="PF00589">
    <property type="entry name" value="Phage_integrase"/>
    <property type="match status" value="1"/>
</dbReference>
<evidence type="ECO:0000256" key="2">
    <source>
        <dbReference type="ARBA" id="ARBA00022908"/>
    </source>
</evidence>
<keyword evidence="3 5" id="KW-0238">DNA-binding</keyword>
<feature type="region of interest" description="Disordered" evidence="6">
    <location>
        <begin position="59"/>
        <end position="99"/>
    </location>
</feature>
<feature type="compositionally biased region" description="Low complexity" evidence="6">
    <location>
        <begin position="60"/>
        <end position="72"/>
    </location>
</feature>
<keyword evidence="2" id="KW-0229">DNA integration</keyword>
<feature type="domain" description="Core-binding (CB)" evidence="8">
    <location>
        <begin position="101"/>
        <end position="184"/>
    </location>
</feature>